<dbReference type="InterPro" id="IPR036736">
    <property type="entry name" value="ACP-like_sf"/>
</dbReference>
<feature type="region of interest" description="Disordered" evidence="4">
    <location>
        <begin position="1740"/>
        <end position="1767"/>
    </location>
</feature>
<dbReference type="Pfam" id="PF00550">
    <property type="entry name" value="PP-binding"/>
    <property type="match status" value="1"/>
</dbReference>
<dbReference type="Pfam" id="PF00668">
    <property type="entry name" value="Condensation"/>
    <property type="match status" value="2"/>
</dbReference>
<dbReference type="CDD" id="cd17643">
    <property type="entry name" value="A_NRPS_Cytc1-like"/>
    <property type="match status" value="1"/>
</dbReference>
<feature type="region of interest" description="Disordered" evidence="4">
    <location>
        <begin position="1697"/>
        <end position="1716"/>
    </location>
</feature>
<dbReference type="PANTHER" id="PTHR45527:SF14">
    <property type="entry name" value="PLIPASTATIN SYNTHASE SUBUNIT B"/>
    <property type="match status" value="1"/>
</dbReference>
<comment type="caution">
    <text evidence="6">The sequence shown here is derived from an EMBL/GenBank/DDBJ whole genome shotgun (WGS) entry which is preliminary data.</text>
</comment>
<dbReference type="Pfam" id="PF13193">
    <property type="entry name" value="AMP-binding_C"/>
    <property type="match status" value="1"/>
</dbReference>
<dbReference type="InterPro" id="IPR010071">
    <property type="entry name" value="AA_adenyl_dom"/>
</dbReference>
<keyword evidence="3" id="KW-0597">Phosphoprotein</keyword>
<evidence type="ECO:0000256" key="1">
    <source>
        <dbReference type="ARBA" id="ARBA00001957"/>
    </source>
</evidence>
<dbReference type="NCBIfam" id="TIGR01733">
    <property type="entry name" value="AA-adenyl-dom"/>
    <property type="match status" value="1"/>
</dbReference>
<dbReference type="Gene3D" id="3.30.559.30">
    <property type="entry name" value="Nonribosomal peptide synthetase, condensation domain"/>
    <property type="match status" value="2"/>
</dbReference>
<gene>
    <name evidence="6" type="ORF">GCM10009533_51990</name>
</gene>
<dbReference type="InterPro" id="IPR000873">
    <property type="entry name" value="AMP-dep_synth/lig_dom"/>
</dbReference>
<dbReference type="InterPro" id="IPR025110">
    <property type="entry name" value="AMP-bd_C"/>
</dbReference>
<keyword evidence="2" id="KW-0596">Phosphopantetheine</keyword>
<feature type="domain" description="Carrier" evidence="5">
    <location>
        <begin position="883"/>
        <end position="958"/>
    </location>
</feature>
<evidence type="ECO:0000313" key="7">
    <source>
        <dbReference type="Proteomes" id="UP001500729"/>
    </source>
</evidence>
<dbReference type="InterPro" id="IPR045851">
    <property type="entry name" value="AMP-bd_C_sf"/>
</dbReference>
<evidence type="ECO:0000256" key="2">
    <source>
        <dbReference type="ARBA" id="ARBA00022450"/>
    </source>
</evidence>
<dbReference type="Pfam" id="PF00501">
    <property type="entry name" value="AMP-binding"/>
    <property type="match status" value="2"/>
</dbReference>
<dbReference type="Gene3D" id="3.40.50.12780">
    <property type="entry name" value="N-terminal domain of ligase-like"/>
    <property type="match status" value="2"/>
</dbReference>
<evidence type="ECO:0000256" key="4">
    <source>
        <dbReference type="SAM" id="MobiDB-lite"/>
    </source>
</evidence>
<dbReference type="InterPro" id="IPR020845">
    <property type="entry name" value="AMP-binding_CS"/>
</dbReference>
<dbReference type="InterPro" id="IPR042099">
    <property type="entry name" value="ANL_N_sf"/>
</dbReference>
<dbReference type="EMBL" id="BAAAGS010000042">
    <property type="protein sequence ID" value="GAA0546780.1"/>
    <property type="molecule type" value="Genomic_DNA"/>
</dbReference>
<dbReference type="SUPFAM" id="SSF56801">
    <property type="entry name" value="Acetyl-CoA synthetase-like"/>
    <property type="match status" value="2"/>
</dbReference>
<evidence type="ECO:0000259" key="5">
    <source>
        <dbReference type="PROSITE" id="PS50075"/>
    </source>
</evidence>
<dbReference type="Gene3D" id="1.10.1200.10">
    <property type="entry name" value="ACP-like"/>
    <property type="match status" value="1"/>
</dbReference>
<dbReference type="PROSITE" id="PS00012">
    <property type="entry name" value="PHOSPHOPANTETHEINE"/>
    <property type="match status" value="1"/>
</dbReference>
<dbReference type="CDD" id="cd19540">
    <property type="entry name" value="LCL_NRPS-like"/>
    <property type="match status" value="1"/>
</dbReference>
<evidence type="ECO:0000256" key="3">
    <source>
        <dbReference type="ARBA" id="ARBA00022553"/>
    </source>
</evidence>
<dbReference type="InterPro" id="IPR001242">
    <property type="entry name" value="Condensation_dom"/>
</dbReference>
<dbReference type="PROSITE" id="PS50075">
    <property type="entry name" value="CARRIER"/>
    <property type="match status" value="1"/>
</dbReference>
<dbReference type="InterPro" id="IPR009081">
    <property type="entry name" value="PP-bd_ACP"/>
</dbReference>
<accession>A0ABP3NQ98</accession>
<keyword evidence="7" id="KW-1185">Reference proteome</keyword>
<dbReference type="SMART" id="SM00823">
    <property type="entry name" value="PKS_PP"/>
    <property type="match status" value="1"/>
</dbReference>
<reference evidence="7" key="1">
    <citation type="journal article" date="2019" name="Int. J. Syst. Evol. Microbiol.">
        <title>The Global Catalogue of Microorganisms (GCM) 10K type strain sequencing project: providing services to taxonomists for standard genome sequencing and annotation.</title>
        <authorList>
            <consortium name="The Broad Institute Genomics Platform"/>
            <consortium name="The Broad Institute Genome Sequencing Center for Infectious Disease"/>
            <person name="Wu L."/>
            <person name="Ma J."/>
        </authorList>
    </citation>
    <scope>NUCLEOTIDE SEQUENCE [LARGE SCALE GENOMIC DNA]</scope>
    <source>
        <strain evidence="7">JCM 10303</strain>
    </source>
</reference>
<dbReference type="PROSITE" id="PS00455">
    <property type="entry name" value="AMP_BINDING"/>
    <property type="match status" value="2"/>
</dbReference>
<dbReference type="Gene3D" id="3.30.300.30">
    <property type="match status" value="1"/>
</dbReference>
<dbReference type="SUPFAM" id="SSF52777">
    <property type="entry name" value="CoA-dependent acyltransferases"/>
    <property type="match status" value="4"/>
</dbReference>
<dbReference type="Proteomes" id="UP001500729">
    <property type="component" value="Unassembled WGS sequence"/>
</dbReference>
<protein>
    <recommendedName>
        <fullName evidence="5">Carrier domain-containing protein</fullName>
    </recommendedName>
</protein>
<dbReference type="InterPro" id="IPR020806">
    <property type="entry name" value="PKS_PP-bd"/>
</dbReference>
<dbReference type="InterPro" id="IPR023213">
    <property type="entry name" value="CAT-like_dom_sf"/>
</dbReference>
<dbReference type="Gene3D" id="3.30.559.10">
    <property type="entry name" value="Chloramphenicol acetyltransferase-like domain"/>
    <property type="match status" value="2"/>
</dbReference>
<sequence>MLDVSAEADPRASALAWMRADLAEPVDPAGRLFAAALLKIGEDHWFWYQRIHHVAIDGYGFSIVIRRVAEVYSALVVGEDPGPSPFEPLDSLIAEERRYRESEKAGKDAEYWRNLLADQPEAATLSGRVRMSADHFLRLPAAAGAETADALAVAAGLSRTIWPDALIAAVGAYVHSMTGARDVLLGLPVMGRLGTVALRVPGMVVNVLPLRLRVTSRTTRDELVAQAAKAVRDLRRHQNHRGEELRRHLRRVGVDRPLFGPMVNIKSFDYDLSFGGAKAEVHNLAAGPVEDLNISVYLDGGDLRFEFDANPALYGEDDLTAHHDRFLRFLRGFAESGADAEIGRIELLAPHERRRILDEWNEPGQEQPSSPATLPELFEEQARRTPDAVAVTFEGGDTTYGELDARATALAHHLIDHGVGPEQLVALALPRSAELVVALLAVLKAGAAYLPLDPGHPAERIAHIVADARPAVLVSDTEHASRLLPSDITRLLLDDPATAEAISAHSQRDPGPGERGRVGPDNAAYVIYTSGSTGRPKGVVIPHRNVVRLFTATEPWFSFDDTDVWTLFHSYAFDFSVWELWGALLHGGRLVVVPHEVSRSPGEFLELLERERVTVLNQTPSAFYQLVQADREACAELALRYVVFGGEALELSRLDDWYRRHPRNPVLVNMYGITETTVHVSHLELDREQAARREGSLIGRGIPDLRVYVLADDLEPVPPGVVGEMYVAGEGLARGYLGRRGLTAQRFVADPHGRAGTRMYRTGDLAKWRADGTLEFAGRADHQVKIRGFRIEPGEIEANLAAHPGVRQAAVVVREDRPGDRRLVGYAVTDAEPARLREHLAAVLPDYMVPSALVVVDEIPLTGNGKLDTAALPAPEVEAGGRGPRNDVEARLCALFAEVLGVGEVGIDDGFFELGGHSLLATRLLSRVRDELGVEPTIRALFDHPTVAGLVTQFTARGGQRPALVPHERPEQVPLSFAQQRLWFLHRLEGPSPTYNLPVVLKLSGGLDPVALQAAITDVVERHESLRTVFPETLGEPRQEVRNTTPELHRVRTGDLDADLAREARHCFELAEEPPIRTVLFETGADEHVLLHHIATDEWSMAPLVRDVSAAYAARLRGAEPLWRELPVQYVDYTLWQRELLGAEGDPAGLGARQLAFWTRALDGLPDQLELPTDRPRPAVPSHRGDAVRFDIDAELHKRLRELAAEHGASVFMVLQAGIAALLTRMGAGTDIPIGTPVAGRGEQALDDLVGFFVNSLVLRTDTSGDPAFGELLDRVRRTDLAAYEHADLPFERLAEVLNPVRSLSRHPLFQVMLAYWGATDDAPAELPGVETTVELADAGAAKFDLAFSLGDRPGGGIDGLVRFGTDLFDRETVADLAGRLVTLLRSAVADPAQPITGLEILGAGERERILGWGDEVEAAAGARRATFPALLAERVAEHPDKPALVFEEVELSYRDLHRRVRSLARLLAENGVGRGDVVGVMLPRSPELVVGLVAAMTSGAAYLALDPDYPAERLRHMVEDARPAVVITGGRDTDLLARVLGCHDEPADPSGPLPEPAAEDPAYVIYTSGSTGRPKGVVVPHSGISGLLATQSGRLGVTASSRVLQFASPSFDVACAWVCSAAARWWWCPPNAACRASRWRSTRASTASRTWRSGRRSWECSRTAPSSRPASRCSAERRRCPRSWCCAGPAATAWSTATARPRRRSTRRCGTATRTRSRRPCRSVYRTRAPASTCWTTRSSSARPAWSASSTSRAPASRTVTSRSRG</sequence>
<dbReference type="InterPro" id="IPR006162">
    <property type="entry name" value="Ppantetheine_attach_site"/>
</dbReference>
<proteinExistence type="predicted"/>
<organism evidence="6 7">
    <name type="scientific">Saccharopolyspora erythraea</name>
    <name type="common">Streptomyces erythraeus</name>
    <dbReference type="NCBI Taxonomy" id="1836"/>
    <lineage>
        <taxon>Bacteria</taxon>
        <taxon>Bacillati</taxon>
        <taxon>Actinomycetota</taxon>
        <taxon>Actinomycetes</taxon>
        <taxon>Pseudonocardiales</taxon>
        <taxon>Pseudonocardiaceae</taxon>
        <taxon>Saccharopolyspora</taxon>
    </lineage>
</organism>
<evidence type="ECO:0000313" key="6">
    <source>
        <dbReference type="EMBL" id="GAA0546780.1"/>
    </source>
</evidence>
<dbReference type="SUPFAM" id="SSF47336">
    <property type="entry name" value="ACP-like"/>
    <property type="match status" value="1"/>
</dbReference>
<comment type="cofactor">
    <cofactor evidence="1">
        <name>pantetheine 4'-phosphate</name>
        <dbReference type="ChEBI" id="CHEBI:47942"/>
    </cofactor>
</comment>
<name>A0ABP3NQ98_SACER</name>
<dbReference type="PANTHER" id="PTHR45527">
    <property type="entry name" value="NONRIBOSOMAL PEPTIDE SYNTHETASE"/>
    <property type="match status" value="1"/>
</dbReference>